<evidence type="ECO:0000313" key="3">
    <source>
        <dbReference type="EMBL" id="MBV0902935.1"/>
    </source>
</evidence>
<dbReference type="RefSeq" id="WP_162414495.1">
    <property type="nucleotide sequence ID" value="NZ_JAHQXE010000004.1"/>
</dbReference>
<feature type="domain" description="Aerobactin siderophore biosynthesis IucA/IucC N-terminal" evidence="1">
    <location>
        <begin position="154"/>
        <end position="389"/>
    </location>
</feature>
<evidence type="ECO:0000259" key="1">
    <source>
        <dbReference type="Pfam" id="PF04183"/>
    </source>
</evidence>
<dbReference type="Pfam" id="PF04183">
    <property type="entry name" value="IucA_IucC"/>
    <property type="match status" value="1"/>
</dbReference>
<dbReference type="Proteomes" id="UP001166304">
    <property type="component" value="Unassembled WGS sequence"/>
</dbReference>
<dbReference type="Pfam" id="PF06276">
    <property type="entry name" value="FhuF"/>
    <property type="match status" value="1"/>
</dbReference>
<accession>A0AA41KCX3</accession>
<dbReference type="InterPro" id="IPR022770">
    <property type="entry name" value="IucA/IucC-like_C"/>
</dbReference>
<dbReference type="InterPro" id="IPR037455">
    <property type="entry name" value="LucA/IucC-like"/>
</dbReference>
<comment type="caution">
    <text evidence="3">The sequence shown here is derived from an EMBL/GenBank/DDBJ whole genome shotgun (WGS) entry which is preliminary data.</text>
</comment>
<dbReference type="EMBL" id="JAHQXE010000004">
    <property type="protein sequence ID" value="MBV0902935.1"/>
    <property type="molecule type" value="Genomic_DNA"/>
</dbReference>
<feature type="domain" description="Aerobactin siderophore biosynthesis IucA/IucC-like C-terminal" evidence="2">
    <location>
        <begin position="419"/>
        <end position="579"/>
    </location>
</feature>
<dbReference type="Gene3D" id="1.10.510.40">
    <property type="match status" value="1"/>
</dbReference>
<protein>
    <submittedName>
        <fullName evidence="3">IucA/IucC family siderophore biosynthesis protein</fullName>
    </submittedName>
</protein>
<dbReference type="PANTHER" id="PTHR34384">
    <property type="entry name" value="L-2,3-DIAMINOPROPANOATE--CITRATE LIGASE"/>
    <property type="match status" value="1"/>
</dbReference>
<dbReference type="AlphaFoldDB" id="A0AA41KCX3"/>
<evidence type="ECO:0000259" key="2">
    <source>
        <dbReference type="Pfam" id="PF06276"/>
    </source>
</evidence>
<evidence type="ECO:0000313" key="4">
    <source>
        <dbReference type="Proteomes" id="UP001166304"/>
    </source>
</evidence>
<reference evidence="3" key="1">
    <citation type="submission" date="2021-06" db="EMBL/GenBank/DDBJ databases">
        <title>New haloarchaea isolates fom saline soil.</title>
        <authorList>
            <person name="Duran-Viseras A."/>
            <person name="Sanchez-Porro C.S."/>
            <person name="Ventosa A."/>
        </authorList>
    </citation>
    <scope>NUCLEOTIDE SEQUENCE</scope>
    <source>
        <strain evidence="3">JCM 18369</strain>
    </source>
</reference>
<dbReference type="PANTHER" id="PTHR34384:SF5">
    <property type="entry name" value="L-2,3-DIAMINOPROPANOATE--CITRATE LIGASE"/>
    <property type="match status" value="1"/>
</dbReference>
<proteinExistence type="predicted"/>
<dbReference type="GO" id="GO:0019290">
    <property type="term" value="P:siderophore biosynthetic process"/>
    <property type="evidence" value="ECO:0007669"/>
    <property type="project" value="InterPro"/>
</dbReference>
<organism evidence="3 4">
    <name type="scientific">Haloarcula salina</name>
    <dbReference type="NCBI Taxonomy" id="1429914"/>
    <lineage>
        <taxon>Archaea</taxon>
        <taxon>Methanobacteriati</taxon>
        <taxon>Methanobacteriota</taxon>
        <taxon>Stenosarchaea group</taxon>
        <taxon>Halobacteria</taxon>
        <taxon>Halobacteriales</taxon>
        <taxon>Haloarculaceae</taxon>
        <taxon>Haloarcula</taxon>
    </lineage>
</organism>
<keyword evidence="4" id="KW-1185">Reference proteome</keyword>
<dbReference type="GO" id="GO:0016881">
    <property type="term" value="F:acid-amino acid ligase activity"/>
    <property type="evidence" value="ECO:0007669"/>
    <property type="project" value="UniProtKB-ARBA"/>
</dbReference>
<gene>
    <name evidence="3" type="ORF">KTS37_14160</name>
</gene>
<name>A0AA41KCX3_9EURY</name>
<sequence length="605" mass="66266">MTGVSAGCETAADRAESATLHAFVNCYLRETDAGEIIDRQQVLPGAAAEGDAVRIPLPQQDVELIVPLRYASPTGRHLFELPAYGRDTGGEPKPIDAGTVAALGRRELALSADNASLTEGTDLLRRLLASRSAIDRFVSARDDACRATDEPVPFQEAEQSLIYGHHLHPTPKSREGIADHEAPTYAPELNGSFQLRYFAADPELVSQWSTDDRHATDWLLAGLDDAAMELPPRAEHAVDNGRLLIPAHPWQASYLTSQPHVEGALDERMLTDLGAFGPTFYPTTSVRTLWSPEAPFMVKTSLAVQITNAERTSKIPEIKLGVAVAELLDTGFGDRIADRFPQFSILRDPAALTLDLGDGPESGFETVLRENPFRGEAAANVSPVVALCQDGIDGPSRLARLVSDLADRTGRSASSVAKEWFREYLAVTLRPVIWMYLELGVGLEAHQQNTLIRLDSDGWPVEGFYRDNEGFYLPESRCEEVEGWLPGITDRVDTVCPDEIADECIRYYTVINNAFGVINALGVAGVVDERELLEALRTELADLAEHEPAESTFTTALLEEPRIPAKGNLRTRFEGRDELAASLEEESVYIGIENPLVTRLLESRG</sequence>
<dbReference type="InterPro" id="IPR007310">
    <property type="entry name" value="Aerobactin_biosyn_IucA/IucC_N"/>
</dbReference>